<dbReference type="Proteomes" id="UP000662783">
    <property type="component" value="Chromosome"/>
</dbReference>
<keyword evidence="3 6" id="KW-0812">Transmembrane</keyword>
<keyword evidence="10" id="KW-1185">Reference proteome</keyword>
<feature type="transmembrane region" description="Helical" evidence="6">
    <location>
        <begin position="433"/>
        <end position="452"/>
    </location>
</feature>
<feature type="domain" description="ABC3 transporter permease C-terminal" evidence="7">
    <location>
        <begin position="693"/>
        <end position="804"/>
    </location>
</feature>
<feature type="domain" description="ABC3 transporter permease C-terminal" evidence="7">
    <location>
        <begin position="294"/>
        <end position="408"/>
    </location>
</feature>
<keyword evidence="4 6" id="KW-1133">Transmembrane helix</keyword>
<keyword evidence="2" id="KW-1003">Cell membrane</keyword>
<keyword evidence="5 6" id="KW-0472">Membrane</keyword>
<feature type="transmembrane region" description="Helical" evidence="6">
    <location>
        <begin position="741"/>
        <end position="760"/>
    </location>
</feature>
<feature type="transmembrane region" description="Helical" evidence="6">
    <location>
        <begin position="289"/>
        <end position="310"/>
    </location>
</feature>
<feature type="transmembrane region" description="Helical" evidence="6">
    <location>
        <begin position="343"/>
        <end position="362"/>
    </location>
</feature>
<feature type="transmembrane region" description="Helical" evidence="6">
    <location>
        <begin position="382"/>
        <end position="412"/>
    </location>
</feature>
<dbReference type="AlphaFoldDB" id="A0A974WHR4"/>
<dbReference type="InterPro" id="IPR050250">
    <property type="entry name" value="Macrolide_Exporter_MacB"/>
</dbReference>
<dbReference type="GO" id="GO:0005886">
    <property type="term" value="C:plasma membrane"/>
    <property type="evidence" value="ECO:0007669"/>
    <property type="project" value="UniProtKB-SubCell"/>
</dbReference>
<evidence type="ECO:0000256" key="2">
    <source>
        <dbReference type="ARBA" id="ARBA00022475"/>
    </source>
</evidence>
<feature type="transmembrane region" description="Helical" evidence="6">
    <location>
        <begin position="775"/>
        <end position="795"/>
    </location>
</feature>
<gene>
    <name evidence="9" type="ORF">JR347_12020</name>
</gene>
<feature type="domain" description="MacB-like periplasmic core" evidence="8">
    <location>
        <begin position="20"/>
        <end position="246"/>
    </location>
</feature>
<proteinExistence type="predicted"/>
<feature type="domain" description="MacB-like periplasmic core" evidence="8">
    <location>
        <begin position="478"/>
        <end position="616"/>
    </location>
</feature>
<organism evidence="9 10">
    <name type="scientific">Fulvivirga lutea</name>
    <dbReference type="NCBI Taxonomy" id="2810512"/>
    <lineage>
        <taxon>Bacteria</taxon>
        <taxon>Pseudomonadati</taxon>
        <taxon>Bacteroidota</taxon>
        <taxon>Cytophagia</taxon>
        <taxon>Cytophagales</taxon>
        <taxon>Fulvivirgaceae</taxon>
        <taxon>Fulvivirga</taxon>
    </lineage>
</organism>
<feature type="transmembrane region" description="Helical" evidence="6">
    <location>
        <begin position="20"/>
        <end position="40"/>
    </location>
</feature>
<reference evidence="9" key="1">
    <citation type="submission" date="2021-02" db="EMBL/GenBank/DDBJ databases">
        <title>Fulvivirga sp. S481 isolated from sea water.</title>
        <authorList>
            <person name="Bae S.S."/>
            <person name="Baek K."/>
        </authorList>
    </citation>
    <scope>NUCLEOTIDE SEQUENCE</scope>
    <source>
        <strain evidence="9">S481</strain>
    </source>
</reference>
<evidence type="ECO:0000259" key="7">
    <source>
        <dbReference type="Pfam" id="PF02687"/>
    </source>
</evidence>
<dbReference type="Pfam" id="PF12704">
    <property type="entry name" value="MacB_PCD"/>
    <property type="match status" value="2"/>
</dbReference>
<dbReference type="PANTHER" id="PTHR30572">
    <property type="entry name" value="MEMBRANE COMPONENT OF TRANSPORTER-RELATED"/>
    <property type="match status" value="1"/>
</dbReference>
<protein>
    <submittedName>
        <fullName evidence="9">ABC transporter permease</fullName>
    </submittedName>
</protein>
<dbReference type="RefSeq" id="WP_205720851.1">
    <property type="nucleotide sequence ID" value="NZ_CP070608.1"/>
</dbReference>
<evidence type="ECO:0000313" key="9">
    <source>
        <dbReference type="EMBL" id="QSE96335.1"/>
    </source>
</evidence>
<comment type="subcellular location">
    <subcellularLocation>
        <location evidence="1">Cell membrane</location>
        <topology evidence="1">Multi-pass membrane protein</topology>
    </subcellularLocation>
</comment>
<dbReference type="KEGG" id="fuv:JR347_12020"/>
<evidence type="ECO:0000256" key="3">
    <source>
        <dbReference type="ARBA" id="ARBA00022692"/>
    </source>
</evidence>
<evidence type="ECO:0000256" key="6">
    <source>
        <dbReference type="SAM" id="Phobius"/>
    </source>
</evidence>
<evidence type="ECO:0000256" key="5">
    <source>
        <dbReference type="ARBA" id="ARBA00023136"/>
    </source>
</evidence>
<name>A0A974WHR4_9BACT</name>
<accession>A0A974WHR4</accession>
<evidence type="ECO:0000256" key="1">
    <source>
        <dbReference type="ARBA" id="ARBA00004651"/>
    </source>
</evidence>
<evidence type="ECO:0000256" key="4">
    <source>
        <dbReference type="ARBA" id="ARBA00022989"/>
    </source>
</evidence>
<dbReference type="InterPro" id="IPR025857">
    <property type="entry name" value="MacB_PCD"/>
</dbReference>
<feature type="transmembrane region" description="Helical" evidence="6">
    <location>
        <begin position="692"/>
        <end position="713"/>
    </location>
</feature>
<evidence type="ECO:0000313" key="10">
    <source>
        <dbReference type="Proteomes" id="UP000662783"/>
    </source>
</evidence>
<sequence>MIRFFITAKRNIARNKVYAFINFTGLSIGIALTLLIFIYVREEVSYDQFHSKSERIYRLNYALPAQGMELASSPPPIAPKLPDYFNDVETTARVFGRNVSIKRDDNPEEVFEETNVFFVDTTFTDIFDLQFVAGNPESALSENQVIITEEMAEKYFGKDDPIGQTLNFANRVSFSVSGVVKRFPSNSHISFNMLLPYDNMYDLENAQAAQIMRNNLSTNFVISHSYTYALLKEGGNPQTVNDGMEQFLKDNANPNMHLGQVFTLMPLEDIHLSSTSLAEPSATNSWSNINLFIAVSVLTLLIASINYVNLATAQSFSRIKEIGIRKALGSGKAQLIRQFLSEALLFVIISILVSYLLVYFGLPILNDLTGKDFVYTEVVDSQLITITVIITALITLLAGTYPAFFVTGFNTINALKGKKIQATGGGSLLRKSLVTFQLTVASFLLVGSILIYKQLNFINNKSLGFDKDQVVMIQLFSQNLNSLFSGADSTFQMRLKTFSDKLESQSSIKATTRVSAPIGQGTVYRGVIPEGFSREDNMIMANIGGDYDFLSTFDIEVIAGRALSEEFPSDVAGAYLVNETAVKDYGWGTPEEAIGKELNIEGQQGKVIGVVKDFHFIGLTQPLTPLSIGINLQNSPLLAVKVVGDDIQSVVKNMENSWNELFPEKSFEYTFLEDGIARQYAGFNNFGDMIKYFSLIAIIISCLGLYGMILYTTQSKMKEIGIRKVLGAGVGTILKSIFKEFSILIILAFTIAIPVSYYAAVDWLNAFQYKIEIDVFTYLIGLIVILIVVGLTIGYNATKAALINPVETLRNE</sequence>
<dbReference type="PANTHER" id="PTHR30572:SF18">
    <property type="entry name" value="ABC-TYPE MACROLIDE FAMILY EXPORT SYSTEM PERMEASE COMPONENT 2"/>
    <property type="match status" value="1"/>
</dbReference>
<dbReference type="Pfam" id="PF02687">
    <property type="entry name" value="FtsX"/>
    <property type="match status" value="2"/>
</dbReference>
<dbReference type="InterPro" id="IPR003838">
    <property type="entry name" value="ABC3_permease_C"/>
</dbReference>
<dbReference type="EMBL" id="CP070608">
    <property type="protein sequence ID" value="QSE96335.1"/>
    <property type="molecule type" value="Genomic_DNA"/>
</dbReference>
<evidence type="ECO:0000259" key="8">
    <source>
        <dbReference type="Pfam" id="PF12704"/>
    </source>
</evidence>
<dbReference type="GO" id="GO:0022857">
    <property type="term" value="F:transmembrane transporter activity"/>
    <property type="evidence" value="ECO:0007669"/>
    <property type="project" value="TreeGrafter"/>
</dbReference>